<evidence type="ECO:0000313" key="6">
    <source>
        <dbReference type="Proteomes" id="UP000291022"/>
    </source>
</evidence>
<dbReference type="AlphaFoldDB" id="A0A452RRA6"/>
<proteinExistence type="inferred from homology"/>
<comment type="similarity">
    <text evidence="1">Belongs to the dymeclin family.</text>
</comment>
<keyword evidence="3" id="KW-0519">Myristate</keyword>
<dbReference type="PANTHER" id="PTHR12895:SF9">
    <property type="entry name" value="DYMECLIN"/>
    <property type="match status" value="1"/>
</dbReference>
<keyword evidence="4" id="KW-0449">Lipoprotein</keyword>
<protein>
    <recommendedName>
        <fullName evidence="2">Dymeclin</fullName>
    </recommendedName>
</protein>
<dbReference type="STRING" id="9643.ENSUAMP00000021885"/>
<sequence length="160" mass="17786">MPSLLPITSLSHSPTALPSEALSLFLGVHSLSCFIFKCVVYLEKSNPNFQRDHHSVFCFCRDITYDISVEAVSTMVVFLSCQLFHKEVLRQSISHKYLMRGRCLPYTSKLVKTLLYNFIRQEKPPPPGAHVLPQQSDGGGLLYGLASGVASKSNQILSVL</sequence>
<reference evidence="6" key="1">
    <citation type="submission" date="2016-06" db="EMBL/GenBank/DDBJ databases">
        <title>De novo assembly and RNA-Seq shows season-dependent expression and editing in black bear kidneys.</title>
        <authorList>
            <person name="Korstanje R."/>
            <person name="Srivastava A."/>
            <person name="Sarsani V.K."/>
            <person name="Sheehan S.M."/>
            <person name="Seger R.L."/>
            <person name="Barter M.E."/>
            <person name="Lindqvist C."/>
            <person name="Brody L.C."/>
            <person name="Mullikin J.C."/>
        </authorList>
    </citation>
    <scope>NUCLEOTIDE SEQUENCE [LARGE SCALE GENOMIC DNA]</scope>
</reference>
<organism evidence="5 6">
    <name type="scientific">Ursus americanus</name>
    <name type="common">American black bear</name>
    <name type="synonym">Euarctos americanus</name>
    <dbReference type="NCBI Taxonomy" id="9643"/>
    <lineage>
        <taxon>Eukaryota</taxon>
        <taxon>Metazoa</taxon>
        <taxon>Chordata</taxon>
        <taxon>Craniata</taxon>
        <taxon>Vertebrata</taxon>
        <taxon>Euteleostomi</taxon>
        <taxon>Mammalia</taxon>
        <taxon>Eutheria</taxon>
        <taxon>Laurasiatheria</taxon>
        <taxon>Carnivora</taxon>
        <taxon>Caniformia</taxon>
        <taxon>Ursidae</taxon>
        <taxon>Ursus</taxon>
    </lineage>
</organism>
<dbReference type="Proteomes" id="UP000291022">
    <property type="component" value="Unassembled WGS sequence"/>
</dbReference>
<evidence type="ECO:0000256" key="3">
    <source>
        <dbReference type="ARBA" id="ARBA00022707"/>
    </source>
</evidence>
<dbReference type="InterPro" id="IPR019142">
    <property type="entry name" value="Dymeclin"/>
</dbReference>
<dbReference type="PANTHER" id="PTHR12895">
    <property type="entry name" value="DYMECLIN"/>
    <property type="match status" value="1"/>
</dbReference>
<keyword evidence="6" id="KW-1185">Reference proteome</keyword>
<dbReference type="Pfam" id="PF09742">
    <property type="entry name" value="Dymeclin"/>
    <property type="match status" value="1"/>
</dbReference>
<dbReference type="GO" id="GO:0007030">
    <property type="term" value="P:Golgi organization"/>
    <property type="evidence" value="ECO:0007669"/>
    <property type="project" value="TreeGrafter"/>
</dbReference>
<reference evidence="5" key="2">
    <citation type="submission" date="2025-08" db="UniProtKB">
        <authorList>
            <consortium name="Ensembl"/>
        </authorList>
    </citation>
    <scope>IDENTIFICATION</scope>
</reference>
<evidence type="ECO:0000256" key="2">
    <source>
        <dbReference type="ARBA" id="ARBA00015736"/>
    </source>
</evidence>
<reference evidence="5" key="3">
    <citation type="submission" date="2025-09" db="UniProtKB">
        <authorList>
            <consortium name="Ensembl"/>
        </authorList>
    </citation>
    <scope>IDENTIFICATION</scope>
</reference>
<dbReference type="GO" id="GO:0005794">
    <property type="term" value="C:Golgi apparatus"/>
    <property type="evidence" value="ECO:0007669"/>
    <property type="project" value="TreeGrafter"/>
</dbReference>
<dbReference type="GeneTree" id="ENSGT00390000008772"/>
<evidence type="ECO:0000313" key="5">
    <source>
        <dbReference type="Ensembl" id="ENSUAMP00000021885.1"/>
    </source>
</evidence>
<accession>A0A452RRA6</accession>
<name>A0A452RRA6_URSAM</name>
<evidence type="ECO:0000256" key="1">
    <source>
        <dbReference type="ARBA" id="ARBA00010603"/>
    </source>
</evidence>
<evidence type="ECO:0000256" key="4">
    <source>
        <dbReference type="ARBA" id="ARBA00023288"/>
    </source>
</evidence>
<dbReference type="Ensembl" id="ENSUAMT00000024468.1">
    <property type="protein sequence ID" value="ENSUAMP00000021885.1"/>
    <property type="gene ID" value="ENSUAMG00000017218.1"/>
</dbReference>